<evidence type="ECO:0000256" key="7">
    <source>
        <dbReference type="SAM" id="SignalP"/>
    </source>
</evidence>
<reference evidence="9" key="1">
    <citation type="submission" date="2025-08" db="UniProtKB">
        <authorList>
            <consortium name="Ensembl"/>
        </authorList>
    </citation>
    <scope>IDENTIFICATION</scope>
</reference>
<evidence type="ECO:0000256" key="6">
    <source>
        <dbReference type="SAM" id="Phobius"/>
    </source>
</evidence>
<dbReference type="OMA" id="NIYCRMD"/>
<dbReference type="PANTHER" id="PTHR44427:SF1">
    <property type="entry name" value="CARCINOEMBRYONIC ANTIGEN-RELATED CELL ADHESION MOLECULE 1"/>
    <property type="match status" value="1"/>
</dbReference>
<keyword evidence="10" id="KW-1185">Reference proteome</keyword>
<feature type="region of interest" description="Disordered" evidence="5">
    <location>
        <begin position="193"/>
        <end position="249"/>
    </location>
</feature>
<evidence type="ECO:0000256" key="1">
    <source>
        <dbReference type="ARBA" id="ARBA00022729"/>
    </source>
</evidence>
<organism evidence="9 10">
    <name type="scientific">Sphenodon punctatus</name>
    <name type="common">Tuatara</name>
    <name type="synonym">Hatteria punctata</name>
    <dbReference type="NCBI Taxonomy" id="8508"/>
    <lineage>
        <taxon>Eukaryota</taxon>
        <taxon>Metazoa</taxon>
        <taxon>Chordata</taxon>
        <taxon>Craniata</taxon>
        <taxon>Vertebrata</taxon>
        <taxon>Euteleostomi</taxon>
        <taxon>Lepidosauria</taxon>
        <taxon>Sphenodontia</taxon>
        <taxon>Sphenodontidae</taxon>
        <taxon>Sphenodon</taxon>
    </lineage>
</organism>
<feature type="compositionally biased region" description="Polar residues" evidence="5">
    <location>
        <begin position="193"/>
        <end position="204"/>
    </location>
</feature>
<dbReference type="GeneTree" id="ENSGT00950000185100"/>
<dbReference type="Proteomes" id="UP000694392">
    <property type="component" value="Unplaced"/>
</dbReference>
<dbReference type="PROSITE" id="PS51257">
    <property type="entry name" value="PROKAR_LIPOPROTEIN"/>
    <property type="match status" value="1"/>
</dbReference>
<dbReference type="Gene3D" id="2.60.40.10">
    <property type="entry name" value="Immunoglobulins"/>
    <property type="match status" value="1"/>
</dbReference>
<evidence type="ECO:0000256" key="4">
    <source>
        <dbReference type="ARBA" id="ARBA00038222"/>
    </source>
</evidence>
<dbReference type="InterPro" id="IPR036179">
    <property type="entry name" value="Ig-like_dom_sf"/>
</dbReference>
<reference evidence="9" key="2">
    <citation type="submission" date="2025-09" db="UniProtKB">
        <authorList>
            <consortium name="Ensembl"/>
        </authorList>
    </citation>
    <scope>IDENTIFICATION</scope>
</reference>
<feature type="chain" id="PRO_5034710058" description="Immunoglobulin V-set domain-containing protein" evidence="7">
    <location>
        <begin position="39"/>
        <end position="249"/>
    </location>
</feature>
<evidence type="ECO:0000256" key="3">
    <source>
        <dbReference type="ARBA" id="ARBA00023319"/>
    </source>
</evidence>
<evidence type="ECO:0000256" key="5">
    <source>
        <dbReference type="SAM" id="MobiDB-lite"/>
    </source>
</evidence>
<sequence length="249" mass="25854">MGRLCSRWNGPPDCGGFWKGLILPAAAIMSSCLPPALGQNPVLIAVDPQDPVVGGDVTLSAQVALGSFPFCSWYRGSGTNEPDRILNVVPNSHPVSIPGPASTGRETGRVPCSLHITFLMLNDTGPYTVLVLGVTGARTGTTSLQVSESAPSNGLSGGAIAGIVIACVVGVGVIGAIVYFLFIRNGGRTEQHLLNGTPSHNQGVPDNKPTPGDEDIQYSSVTFNANPSKQVPPSALPPENTVYSEIKKK</sequence>
<evidence type="ECO:0000313" key="9">
    <source>
        <dbReference type="Ensembl" id="ENSSPUP00000022007.1"/>
    </source>
</evidence>
<feature type="transmembrane region" description="Helical" evidence="6">
    <location>
        <begin position="159"/>
        <end position="182"/>
    </location>
</feature>
<proteinExistence type="inferred from homology"/>
<evidence type="ECO:0000313" key="10">
    <source>
        <dbReference type="Proteomes" id="UP000694392"/>
    </source>
</evidence>
<dbReference type="InterPro" id="IPR050831">
    <property type="entry name" value="CEA_cell_adhesion"/>
</dbReference>
<dbReference type="SUPFAM" id="SSF48726">
    <property type="entry name" value="Immunoglobulin"/>
    <property type="match status" value="1"/>
</dbReference>
<feature type="signal peptide" evidence="7">
    <location>
        <begin position="1"/>
        <end position="38"/>
    </location>
</feature>
<dbReference type="PANTHER" id="PTHR44427">
    <property type="entry name" value="CARCINOEMBRYONIC ANTIGEN-RELATED CELL ADHESION MOLECULE 19"/>
    <property type="match status" value="1"/>
</dbReference>
<accession>A0A8D0HK06</accession>
<dbReference type="AlphaFoldDB" id="A0A8D0HK06"/>
<keyword evidence="1 7" id="KW-0732">Signal</keyword>
<keyword evidence="2" id="KW-0325">Glycoprotein</keyword>
<dbReference type="Pfam" id="PF07686">
    <property type="entry name" value="V-set"/>
    <property type="match status" value="1"/>
</dbReference>
<comment type="similarity">
    <text evidence="4">Belongs to the immunoglobulin superfamily. CEA family.</text>
</comment>
<feature type="compositionally biased region" description="Polar residues" evidence="5">
    <location>
        <begin position="217"/>
        <end position="231"/>
    </location>
</feature>
<keyword evidence="6" id="KW-0472">Membrane</keyword>
<keyword evidence="6" id="KW-0812">Transmembrane</keyword>
<evidence type="ECO:0000256" key="2">
    <source>
        <dbReference type="ARBA" id="ARBA00023180"/>
    </source>
</evidence>
<keyword evidence="3" id="KW-0393">Immunoglobulin domain</keyword>
<dbReference type="InterPro" id="IPR013783">
    <property type="entry name" value="Ig-like_fold"/>
</dbReference>
<feature type="domain" description="Immunoglobulin V-set" evidence="8">
    <location>
        <begin position="52"/>
        <end position="133"/>
    </location>
</feature>
<dbReference type="InterPro" id="IPR013106">
    <property type="entry name" value="Ig_V-set"/>
</dbReference>
<name>A0A8D0HK06_SPHPU</name>
<evidence type="ECO:0000259" key="8">
    <source>
        <dbReference type="Pfam" id="PF07686"/>
    </source>
</evidence>
<protein>
    <recommendedName>
        <fullName evidence="8">Immunoglobulin V-set domain-containing protein</fullName>
    </recommendedName>
</protein>
<dbReference type="Ensembl" id="ENSSPUT00000023452.1">
    <property type="protein sequence ID" value="ENSSPUP00000022007.1"/>
    <property type="gene ID" value="ENSSPUG00000016894.1"/>
</dbReference>
<keyword evidence="6" id="KW-1133">Transmembrane helix</keyword>